<accession>A0A1R2AUU8</accession>
<gene>
    <name evidence="2" type="ORF">SteCoe_34297</name>
</gene>
<proteinExistence type="predicted"/>
<dbReference type="Gene3D" id="6.10.340.10">
    <property type="match status" value="1"/>
</dbReference>
<dbReference type="Proteomes" id="UP000187209">
    <property type="component" value="Unassembled WGS sequence"/>
</dbReference>
<dbReference type="EMBL" id="MPUH01001353">
    <property type="protein sequence ID" value="OMJ68296.1"/>
    <property type="molecule type" value="Genomic_DNA"/>
</dbReference>
<dbReference type="AlphaFoldDB" id="A0A1R2AUU8"/>
<keyword evidence="1" id="KW-0812">Transmembrane</keyword>
<keyword evidence="1" id="KW-1133">Transmembrane helix</keyword>
<evidence type="ECO:0000313" key="2">
    <source>
        <dbReference type="EMBL" id="OMJ68296.1"/>
    </source>
</evidence>
<name>A0A1R2AUU8_9CILI</name>
<dbReference type="Gene3D" id="3.30.450.20">
    <property type="entry name" value="PAS domain"/>
    <property type="match status" value="1"/>
</dbReference>
<comment type="caution">
    <text evidence="2">The sequence shown here is derived from an EMBL/GenBank/DDBJ whole genome shotgun (WGS) entry which is preliminary data.</text>
</comment>
<sequence>MFEFIKNFWREIFALTKTWSIRKQMLFCYVVAMTLILILLLIVVVINLFYIRYETVSEIDNTLNQQAKQNMLQLVKETAVLMGSQINQVTVMFEFIQNMIYAMNSTETYSLMPLLSYKPSELPEKCWVYDSNNQKVCLTFSSYINYTNIDLNNMLLQNLSTLDNVWYSVYKLTANIALRYYMYFYKEHLFKNFPGMVVQPNFVIENLPWYKIFNKTRDLPYTSSEYADNIIGDTNHPIITVVYPLFNKSNDTWGFIAADLPLNISDFMLKEIYSVNYLETGFTTVAYKNSSLIDPMNKFWKNEISPNFIDIDEYVWNQLSNKQQNNETYFFIYNKDIYRVAGYPLSISLNETDDEDNSDWWYMILLIAQESDVMKYREESKEKINTMAKLLIGITITCSVITVAVVTALIHFLARSITAPLKGIKEFTDKINSKATEKDMVTKEELDELKEGDDQVADLVKTYKQLAGSLITRREEHLPKPLQTSQNRIFPRNELYQKNKLKWKMLIDKIPN</sequence>
<keyword evidence="3" id="KW-1185">Reference proteome</keyword>
<reference evidence="2 3" key="1">
    <citation type="submission" date="2016-11" db="EMBL/GenBank/DDBJ databases">
        <title>The macronuclear genome of Stentor coeruleus: a giant cell with tiny introns.</title>
        <authorList>
            <person name="Slabodnick M."/>
            <person name="Ruby J.G."/>
            <person name="Reiff S.B."/>
            <person name="Swart E.C."/>
            <person name="Gosai S."/>
            <person name="Prabakaran S."/>
            <person name="Witkowska E."/>
            <person name="Larue G.E."/>
            <person name="Fisher S."/>
            <person name="Freeman R.M."/>
            <person name="Gunawardena J."/>
            <person name="Chu W."/>
            <person name="Stover N.A."/>
            <person name="Gregory B.D."/>
            <person name="Nowacki M."/>
            <person name="Derisi J."/>
            <person name="Roy S.W."/>
            <person name="Marshall W.F."/>
            <person name="Sood P."/>
        </authorList>
    </citation>
    <scope>NUCLEOTIDE SEQUENCE [LARGE SCALE GENOMIC DNA]</scope>
    <source>
        <strain evidence="2">WM001</strain>
    </source>
</reference>
<evidence type="ECO:0008006" key="4">
    <source>
        <dbReference type="Google" id="ProtNLM"/>
    </source>
</evidence>
<feature type="transmembrane region" description="Helical" evidence="1">
    <location>
        <begin position="390"/>
        <end position="414"/>
    </location>
</feature>
<organism evidence="2 3">
    <name type="scientific">Stentor coeruleus</name>
    <dbReference type="NCBI Taxonomy" id="5963"/>
    <lineage>
        <taxon>Eukaryota</taxon>
        <taxon>Sar</taxon>
        <taxon>Alveolata</taxon>
        <taxon>Ciliophora</taxon>
        <taxon>Postciliodesmatophora</taxon>
        <taxon>Heterotrichea</taxon>
        <taxon>Heterotrichida</taxon>
        <taxon>Stentoridae</taxon>
        <taxon>Stentor</taxon>
    </lineage>
</organism>
<feature type="transmembrane region" description="Helical" evidence="1">
    <location>
        <begin position="26"/>
        <end position="51"/>
    </location>
</feature>
<evidence type="ECO:0000256" key="1">
    <source>
        <dbReference type="SAM" id="Phobius"/>
    </source>
</evidence>
<dbReference type="OrthoDB" id="321350at2759"/>
<keyword evidence="1" id="KW-0472">Membrane</keyword>
<protein>
    <recommendedName>
        <fullName evidence="4">Cache domain-containing protein</fullName>
    </recommendedName>
</protein>
<evidence type="ECO:0000313" key="3">
    <source>
        <dbReference type="Proteomes" id="UP000187209"/>
    </source>
</evidence>